<evidence type="ECO:0000256" key="3">
    <source>
        <dbReference type="ARBA" id="ARBA00022723"/>
    </source>
</evidence>
<dbReference type="GO" id="GO:0005634">
    <property type="term" value="C:nucleus"/>
    <property type="evidence" value="ECO:0007669"/>
    <property type="project" value="UniProtKB-SubCell"/>
</dbReference>
<dbReference type="InterPro" id="IPR011011">
    <property type="entry name" value="Znf_FYVE_PHD"/>
</dbReference>
<feature type="compositionally biased region" description="Basic residues" evidence="11">
    <location>
        <begin position="281"/>
        <end position="293"/>
    </location>
</feature>
<evidence type="ECO:0000256" key="6">
    <source>
        <dbReference type="ARBA" id="ARBA00022806"/>
    </source>
</evidence>
<dbReference type="GO" id="GO:0004386">
    <property type="term" value="F:helicase activity"/>
    <property type="evidence" value="ECO:0007669"/>
    <property type="project" value="UniProtKB-KW"/>
</dbReference>
<evidence type="ECO:0000313" key="13">
    <source>
        <dbReference type="EMBL" id="KMZ60929.1"/>
    </source>
</evidence>
<dbReference type="InterPro" id="IPR025766">
    <property type="entry name" value="ADD"/>
</dbReference>
<evidence type="ECO:0000256" key="10">
    <source>
        <dbReference type="ARBA" id="ARBA00023242"/>
    </source>
</evidence>
<comment type="caution">
    <text evidence="13">The sequence shown here is derived from an EMBL/GenBank/DDBJ whole genome shotgun (WGS) entry which is preliminary data.</text>
</comment>
<keyword evidence="14" id="KW-1185">Reference proteome</keyword>
<keyword evidence="7" id="KW-0862">Zinc</keyword>
<keyword evidence="3" id="KW-0479">Metal-binding</keyword>
<keyword evidence="4" id="KW-0547">Nucleotide-binding</keyword>
<reference evidence="14" key="1">
    <citation type="journal article" date="2016" name="Nature">
        <title>The genome of the seagrass Zostera marina reveals angiosperm adaptation to the sea.</title>
        <authorList>
            <person name="Olsen J.L."/>
            <person name="Rouze P."/>
            <person name="Verhelst B."/>
            <person name="Lin Y.-C."/>
            <person name="Bayer T."/>
            <person name="Collen J."/>
            <person name="Dattolo E."/>
            <person name="De Paoli E."/>
            <person name="Dittami S."/>
            <person name="Maumus F."/>
            <person name="Michel G."/>
            <person name="Kersting A."/>
            <person name="Lauritano C."/>
            <person name="Lohaus R."/>
            <person name="Toepel M."/>
            <person name="Tonon T."/>
            <person name="Vanneste K."/>
            <person name="Amirebrahimi M."/>
            <person name="Brakel J."/>
            <person name="Bostroem C."/>
            <person name="Chovatia M."/>
            <person name="Grimwood J."/>
            <person name="Jenkins J.W."/>
            <person name="Jueterbock A."/>
            <person name="Mraz A."/>
            <person name="Stam W.T."/>
            <person name="Tice H."/>
            <person name="Bornberg-Bauer E."/>
            <person name="Green P.J."/>
            <person name="Pearson G.A."/>
            <person name="Procaccini G."/>
            <person name="Duarte C.M."/>
            <person name="Schmutz J."/>
            <person name="Reusch T.B.H."/>
            <person name="Van de Peer Y."/>
        </authorList>
    </citation>
    <scope>NUCLEOTIDE SEQUENCE [LARGE SCALE GENOMIC DNA]</scope>
    <source>
        <strain evidence="14">cv. Finnish</strain>
    </source>
</reference>
<keyword evidence="8" id="KW-0067">ATP-binding</keyword>
<dbReference type="InterPro" id="IPR044574">
    <property type="entry name" value="ARIP4-like"/>
</dbReference>
<evidence type="ECO:0000256" key="11">
    <source>
        <dbReference type="SAM" id="MobiDB-lite"/>
    </source>
</evidence>
<keyword evidence="10" id="KW-0539">Nucleus</keyword>
<keyword evidence="6" id="KW-0347">Helicase</keyword>
<keyword evidence="5" id="KW-0863">Zinc-finger</keyword>
<evidence type="ECO:0000256" key="4">
    <source>
        <dbReference type="ARBA" id="ARBA00022741"/>
    </source>
</evidence>
<dbReference type="STRING" id="29655.A0A0K9NVY0"/>
<dbReference type="PANTHER" id="PTHR45797:SF1">
    <property type="entry name" value="HELICASE ARIP4"/>
    <property type="match status" value="1"/>
</dbReference>
<dbReference type="GO" id="GO:0003677">
    <property type="term" value="F:DNA binding"/>
    <property type="evidence" value="ECO:0007669"/>
    <property type="project" value="UniProtKB-KW"/>
</dbReference>
<feature type="domain" description="PHD-type" evidence="12">
    <location>
        <begin position="415"/>
        <end position="546"/>
    </location>
</feature>
<comment type="similarity">
    <text evidence="2">Belongs to the SNF2/RAD54 helicase family.</text>
</comment>
<evidence type="ECO:0000259" key="12">
    <source>
        <dbReference type="PROSITE" id="PS51533"/>
    </source>
</evidence>
<evidence type="ECO:0000256" key="5">
    <source>
        <dbReference type="ARBA" id="ARBA00022771"/>
    </source>
</evidence>
<dbReference type="AlphaFoldDB" id="A0A0K9NVY0"/>
<dbReference type="SUPFAM" id="SSF57903">
    <property type="entry name" value="FYVE/PHD zinc finger"/>
    <property type="match status" value="1"/>
</dbReference>
<protein>
    <recommendedName>
        <fullName evidence="12">PHD-type domain-containing protein</fullName>
    </recommendedName>
</protein>
<dbReference type="GO" id="GO:0010468">
    <property type="term" value="P:regulation of gene expression"/>
    <property type="evidence" value="ECO:0007669"/>
    <property type="project" value="UniProtKB-ARBA"/>
</dbReference>
<evidence type="ECO:0000256" key="9">
    <source>
        <dbReference type="ARBA" id="ARBA00023125"/>
    </source>
</evidence>
<keyword evidence="6" id="KW-0378">Hydrolase</keyword>
<dbReference type="GO" id="GO:0005524">
    <property type="term" value="F:ATP binding"/>
    <property type="evidence" value="ECO:0007669"/>
    <property type="project" value="UniProtKB-KW"/>
</dbReference>
<dbReference type="OrthoDB" id="2020972at2759"/>
<dbReference type="OMA" id="CFTEAWK"/>
<dbReference type="Proteomes" id="UP000036987">
    <property type="component" value="Unassembled WGS sequence"/>
</dbReference>
<evidence type="ECO:0000256" key="8">
    <source>
        <dbReference type="ARBA" id="ARBA00022840"/>
    </source>
</evidence>
<keyword evidence="9" id="KW-0238">DNA-binding</keyword>
<dbReference type="PROSITE" id="PS51533">
    <property type="entry name" value="ADD"/>
    <property type="match status" value="1"/>
</dbReference>
<feature type="region of interest" description="Disordered" evidence="11">
    <location>
        <begin position="281"/>
        <end position="308"/>
    </location>
</feature>
<comment type="subcellular location">
    <subcellularLocation>
        <location evidence="1">Nucleus</location>
    </subcellularLocation>
</comment>
<accession>A0A0K9NVY0</accession>
<evidence type="ECO:0000256" key="1">
    <source>
        <dbReference type="ARBA" id="ARBA00004123"/>
    </source>
</evidence>
<evidence type="ECO:0000256" key="7">
    <source>
        <dbReference type="ARBA" id="ARBA00022833"/>
    </source>
</evidence>
<dbReference type="GO" id="GO:0008270">
    <property type="term" value="F:zinc ion binding"/>
    <property type="evidence" value="ECO:0007669"/>
    <property type="project" value="UniProtKB-KW"/>
</dbReference>
<dbReference type="EMBL" id="LFYR01001562">
    <property type="protein sequence ID" value="KMZ60929.1"/>
    <property type="molecule type" value="Genomic_DNA"/>
</dbReference>
<evidence type="ECO:0000313" key="14">
    <source>
        <dbReference type="Proteomes" id="UP000036987"/>
    </source>
</evidence>
<dbReference type="GO" id="GO:0016887">
    <property type="term" value="F:ATP hydrolysis activity"/>
    <property type="evidence" value="ECO:0007669"/>
    <property type="project" value="InterPro"/>
</dbReference>
<gene>
    <name evidence="13" type="ORF">ZOSMA_568G00020</name>
</gene>
<name>A0A0K9NVY0_ZOSMR</name>
<dbReference type="PANTHER" id="PTHR45797">
    <property type="entry name" value="RAD54-LIKE"/>
    <property type="match status" value="1"/>
</dbReference>
<evidence type="ECO:0000256" key="2">
    <source>
        <dbReference type="ARBA" id="ARBA00007025"/>
    </source>
</evidence>
<organism evidence="13 14">
    <name type="scientific">Zostera marina</name>
    <name type="common">Eelgrass</name>
    <dbReference type="NCBI Taxonomy" id="29655"/>
    <lineage>
        <taxon>Eukaryota</taxon>
        <taxon>Viridiplantae</taxon>
        <taxon>Streptophyta</taxon>
        <taxon>Embryophyta</taxon>
        <taxon>Tracheophyta</taxon>
        <taxon>Spermatophyta</taxon>
        <taxon>Magnoliopsida</taxon>
        <taxon>Liliopsida</taxon>
        <taxon>Zosteraceae</taxon>
        <taxon>Zostera</taxon>
    </lineage>
</organism>
<proteinExistence type="inferred from homology"/>
<sequence>MASLSDTEIEELVFELFEIESKAAEAQEALETESLKQVEKEVRTELAHDLQGDELEIAVSTEMRTFTEQWEVTLDELETECTSLLEQLDGSGIELSAIYKWIESQASNECFTEAWKKRIQWIGSQATPEMTDAVSKADKYLQKHGKLLEEGASGFLSKKLSVVENQNFEENSEKNWKSFNAYIQTSKDDDTKTSFGSTKWASVYLASTPQQAAEMGLTFPGVDEVEEIDEIPIDYFDPFYADAVANENCNDLSEKQRQNYRKIREEDDAIITKKLQNNLIRHRHKRQRQKHQGFSKNNSSPVDQDPRVTFNNDPPLLFSGNVHISDEVLNNDIGSSHKLEADVFLSSGCRNENIPCLSENIDVTKKTSFDIVIIDSDDEGKAVDQSDSIISRQHQVNCQSSFQVKETMNLNDVDAYVATECLKNFHCTICFEVLGICKFHKHPLLNVIVCERCKLMMEGKMQNKDDEAHRYCGFCGRSNDLQNCDFCNMLFCITCIKRNLREDQFLFLKATNRKCFGCSPILLENLTLDYEKACNSVLLSSSSSDSQQSVSAIHVVTRYYVF</sequence>